<gene>
    <name evidence="2" type="ORF">ACFSKQ_00500</name>
</gene>
<dbReference type="InterPro" id="IPR056919">
    <property type="entry name" value="Phage_TAC_18"/>
</dbReference>
<comment type="caution">
    <text evidence="2">The sequence shown here is derived from an EMBL/GenBank/DDBJ whole genome shotgun (WGS) entry which is preliminary data.</text>
</comment>
<organism evidence="2 3">
    <name type="scientific">Aureimonas populi</name>
    <dbReference type="NCBI Taxonomy" id="1701758"/>
    <lineage>
        <taxon>Bacteria</taxon>
        <taxon>Pseudomonadati</taxon>
        <taxon>Pseudomonadota</taxon>
        <taxon>Alphaproteobacteria</taxon>
        <taxon>Hyphomicrobiales</taxon>
        <taxon>Aurantimonadaceae</taxon>
        <taxon>Aureimonas</taxon>
    </lineage>
</organism>
<evidence type="ECO:0000313" key="2">
    <source>
        <dbReference type="EMBL" id="MFD2235942.1"/>
    </source>
</evidence>
<feature type="compositionally biased region" description="Low complexity" evidence="1">
    <location>
        <begin position="181"/>
        <end position="192"/>
    </location>
</feature>
<reference evidence="3" key="1">
    <citation type="journal article" date="2019" name="Int. J. Syst. Evol. Microbiol.">
        <title>The Global Catalogue of Microorganisms (GCM) 10K type strain sequencing project: providing services to taxonomists for standard genome sequencing and annotation.</title>
        <authorList>
            <consortium name="The Broad Institute Genomics Platform"/>
            <consortium name="The Broad Institute Genome Sequencing Center for Infectious Disease"/>
            <person name="Wu L."/>
            <person name="Ma J."/>
        </authorList>
    </citation>
    <scope>NUCLEOTIDE SEQUENCE [LARGE SCALE GENOMIC DNA]</scope>
    <source>
        <strain evidence="3">ZS-35-S2</strain>
    </source>
</reference>
<protein>
    <recommendedName>
        <fullName evidence="4">Tail assembly chaperone</fullName>
    </recommendedName>
</protein>
<accession>A0ABW5CH49</accession>
<dbReference type="Pfam" id="PF23812">
    <property type="entry name" value="Phage_TAC_18"/>
    <property type="match status" value="1"/>
</dbReference>
<sequence length="192" mass="22065">MDIAGLYDYEQTFALHLVNPTTEEELGIVFQIRSAESDEAKKVQREQIDDMLERQQRGKLIKGEQAINRELEKAVSYIASWDWGERRQRDARFGRSHPEVKWPVIGSHLLEWFWELSAARRQGMNGPDPIAFADIAAWVRLTGTIIRRDELTILRQMDAAYRSAVSEEHADARRRSEARSKAQAAAKAMVGR</sequence>
<keyword evidence="3" id="KW-1185">Reference proteome</keyword>
<evidence type="ECO:0000313" key="3">
    <source>
        <dbReference type="Proteomes" id="UP001597371"/>
    </source>
</evidence>
<feature type="region of interest" description="Disordered" evidence="1">
    <location>
        <begin position="170"/>
        <end position="192"/>
    </location>
</feature>
<evidence type="ECO:0000256" key="1">
    <source>
        <dbReference type="SAM" id="MobiDB-lite"/>
    </source>
</evidence>
<dbReference type="Proteomes" id="UP001597371">
    <property type="component" value="Unassembled WGS sequence"/>
</dbReference>
<dbReference type="EMBL" id="JBHUIJ010000002">
    <property type="protein sequence ID" value="MFD2235942.1"/>
    <property type="molecule type" value="Genomic_DNA"/>
</dbReference>
<proteinExistence type="predicted"/>
<feature type="compositionally biased region" description="Basic and acidic residues" evidence="1">
    <location>
        <begin position="170"/>
        <end position="180"/>
    </location>
</feature>
<name>A0ABW5CH49_9HYPH</name>
<evidence type="ECO:0008006" key="4">
    <source>
        <dbReference type="Google" id="ProtNLM"/>
    </source>
</evidence>
<dbReference type="RefSeq" id="WP_209736112.1">
    <property type="nucleotide sequence ID" value="NZ_CP072611.1"/>
</dbReference>